<sequence length="428" mass="47760">MNNSLSRVVEQHAEEASFLVVLRDYALRAPHYDIEHLDKLDNRLDAHLDGLRIATPDGLQTLLAQLGPHAIGEMFASVVLAFEAADANVLSRLSEHLRTAMETERGYLMALGWLDWERISPWIERMLAAPAPLFRRLGLAACGMHRHDPGPALLAGLSDADPSVLARAARTAGELRRRDLLPVIRAHRQHEDAATRFWANWATTQMGDQQALEPLRSFAEQPGEFQYRALCVLLAWQEREPSIAWIRQWVQDPRDRRIGIEALGLLGDPVCVPWLIQQMSDLPFARVAGEAFSLITGADLALLDLELQALPDFDAGPNDNPEDPNVAMDPDENLPWPDPQAIEKWWQANGGQFQVGTRYMLGLAHSEHSFQQALVHGQQRQRIAAACGLARYRPNEVLFPTSAPAWRQKRWLAAVNAASNISGTKPPS</sequence>
<dbReference type="Pfam" id="PF13646">
    <property type="entry name" value="HEAT_2"/>
    <property type="match status" value="1"/>
</dbReference>
<dbReference type="AlphaFoldDB" id="A0A6N1C6Q8"/>
<dbReference type="Gene3D" id="1.25.10.10">
    <property type="entry name" value="Leucine-rich Repeat Variant"/>
    <property type="match status" value="1"/>
</dbReference>
<gene>
    <name evidence="1" type="ORF">GN234_03235</name>
</gene>
<dbReference type="KEGG" id="pbz:GN234_03235"/>
<dbReference type="InterPro" id="IPR016024">
    <property type="entry name" value="ARM-type_fold"/>
</dbReference>
<name>A0A6N1C6Q8_9PSED</name>
<evidence type="ECO:0000313" key="1">
    <source>
        <dbReference type="EMBL" id="QKS81018.1"/>
    </source>
</evidence>
<dbReference type="EMBL" id="CP048810">
    <property type="protein sequence ID" value="QKS81018.1"/>
    <property type="molecule type" value="Genomic_DNA"/>
</dbReference>
<organism evidence="1 2">
    <name type="scientific">Pseudomonas bijieensis</name>
    <dbReference type="NCBI Taxonomy" id="2681983"/>
    <lineage>
        <taxon>Bacteria</taxon>
        <taxon>Pseudomonadati</taxon>
        <taxon>Pseudomonadota</taxon>
        <taxon>Gammaproteobacteria</taxon>
        <taxon>Pseudomonadales</taxon>
        <taxon>Pseudomonadaceae</taxon>
        <taxon>Pseudomonas</taxon>
    </lineage>
</organism>
<accession>A0A6N1C6Q8</accession>
<evidence type="ECO:0000313" key="2">
    <source>
        <dbReference type="Proteomes" id="UP000509545"/>
    </source>
</evidence>
<dbReference type="RefSeq" id="WP_116832443.1">
    <property type="nucleotide sequence ID" value="NZ_CP048810.1"/>
</dbReference>
<keyword evidence="2" id="KW-1185">Reference proteome</keyword>
<dbReference type="SUPFAM" id="SSF48371">
    <property type="entry name" value="ARM repeat"/>
    <property type="match status" value="1"/>
</dbReference>
<reference evidence="1 2" key="1">
    <citation type="submission" date="2020-02" db="EMBL/GenBank/DDBJ databases">
        <authorList>
            <person name="Liang J."/>
        </authorList>
    </citation>
    <scope>NUCLEOTIDE SEQUENCE [LARGE SCALE GENOMIC DNA]</scope>
    <source>
        <strain evidence="1 2">L22-9</strain>
    </source>
</reference>
<dbReference type="NCBIfam" id="TIGR02270">
    <property type="entry name" value="TIGR02270 family protein"/>
    <property type="match status" value="1"/>
</dbReference>
<dbReference type="InterPro" id="IPR011959">
    <property type="entry name" value="CHP02270"/>
</dbReference>
<proteinExistence type="predicted"/>
<dbReference type="InterPro" id="IPR011989">
    <property type="entry name" value="ARM-like"/>
</dbReference>
<protein>
    <submittedName>
        <fullName evidence="1">TIGR02270 family protein</fullName>
    </submittedName>
</protein>
<dbReference type="Proteomes" id="UP000509545">
    <property type="component" value="Chromosome"/>
</dbReference>